<evidence type="ECO:0000313" key="1">
    <source>
        <dbReference type="EMBL" id="GLI55158.1"/>
    </source>
</evidence>
<dbReference type="SUPFAM" id="SSF56112">
    <property type="entry name" value="Protein kinase-like (PK-like)"/>
    <property type="match status" value="1"/>
</dbReference>
<keyword evidence="2" id="KW-1185">Reference proteome</keyword>
<name>A0A9W6LM74_9FUSO</name>
<dbReference type="InterPro" id="IPR011009">
    <property type="entry name" value="Kinase-like_dom_sf"/>
</dbReference>
<dbReference type="AlphaFoldDB" id="A0A9W6LM74"/>
<protein>
    <submittedName>
        <fullName evidence="1">Uncharacterized protein</fullName>
    </submittedName>
</protein>
<comment type="caution">
    <text evidence="1">The sequence shown here is derived from an EMBL/GenBank/DDBJ whole genome shotgun (WGS) entry which is preliminary data.</text>
</comment>
<accession>A0A9W6LM74</accession>
<reference evidence="1" key="1">
    <citation type="submission" date="2022-12" db="EMBL/GenBank/DDBJ databases">
        <title>Reference genome sequencing for broad-spectrum identification of bacterial and archaeal isolates by mass spectrometry.</title>
        <authorList>
            <person name="Sekiguchi Y."/>
            <person name="Tourlousse D.M."/>
        </authorList>
    </citation>
    <scope>NUCLEOTIDE SEQUENCE</scope>
    <source>
        <strain evidence="1">10succ1</strain>
    </source>
</reference>
<gene>
    <name evidence="1" type="ORF">PM10SUCC1_06730</name>
</gene>
<dbReference type="EMBL" id="BSDY01000002">
    <property type="protein sequence ID" value="GLI55158.1"/>
    <property type="molecule type" value="Genomic_DNA"/>
</dbReference>
<evidence type="ECO:0000313" key="2">
    <source>
        <dbReference type="Proteomes" id="UP001144471"/>
    </source>
</evidence>
<dbReference type="RefSeq" id="WP_281833443.1">
    <property type="nucleotide sequence ID" value="NZ_BSDY01000002.1"/>
</dbReference>
<organism evidence="1 2">
    <name type="scientific">Propionigenium maris DSM 9537</name>
    <dbReference type="NCBI Taxonomy" id="1123000"/>
    <lineage>
        <taxon>Bacteria</taxon>
        <taxon>Fusobacteriati</taxon>
        <taxon>Fusobacteriota</taxon>
        <taxon>Fusobacteriia</taxon>
        <taxon>Fusobacteriales</taxon>
        <taxon>Fusobacteriaceae</taxon>
        <taxon>Propionigenium</taxon>
    </lineage>
</organism>
<sequence>MDIIVDHKRTKVFYDNKRKLYVKKFYPRLEMRLKYALGLRRYPGTNFHYISDTLNSLGIKTPEIERVGKYEVVTKKISGEPLSEHLLRDRSLVKEFLDLIVKVLENGIYFGDFNTNNFIVNEGSIYALDLEDYRKELFFNRTTDEALRRLRTTLYNDAAIKKFGTNPNFDIWVDYVEKKLKKPEISETYLLKELQHSFT</sequence>
<dbReference type="Gene3D" id="1.10.510.10">
    <property type="entry name" value="Transferase(Phosphotransferase) domain 1"/>
    <property type="match status" value="1"/>
</dbReference>
<proteinExistence type="predicted"/>
<dbReference type="Proteomes" id="UP001144471">
    <property type="component" value="Unassembled WGS sequence"/>
</dbReference>